<evidence type="ECO:0000313" key="1">
    <source>
        <dbReference type="EMBL" id="CAG8726306.1"/>
    </source>
</evidence>
<dbReference type="Proteomes" id="UP000789366">
    <property type="component" value="Unassembled WGS sequence"/>
</dbReference>
<reference evidence="1" key="1">
    <citation type="submission" date="2021-06" db="EMBL/GenBank/DDBJ databases">
        <authorList>
            <person name="Kallberg Y."/>
            <person name="Tangrot J."/>
            <person name="Rosling A."/>
        </authorList>
    </citation>
    <scope>NUCLEOTIDE SEQUENCE</scope>
    <source>
        <strain evidence="1">28 12/20/2015</strain>
    </source>
</reference>
<dbReference type="EMBL" id="CAJVPW010031347">
    <property type="protein sequence ID" value="CAG8726306.1"/>
    <property type="molecule type" value="Genomic_DNA"/>
</dbReference>
<name>A0ACA9Q1G4_9GLOM</name>
<gene>
    <name evidence="1" type="ORF">SPELUC_LOCUS12785</name>
</gene>
<feature type="non-terminal residue" evidence="1">
    <location>
        <position position="216"/>
    </location>
</feature>
<evidence type="ECO:0000313" key="2">
    <source>
        <dbReference type="Proteomes" id="UP000789366"/>
    </source>
</evidence>
<keyword evidence="2" id="KW-1185">Reference proteome</keyword>
<organism evidence="1 2">
    <name type="scientific">Cetraspora pellucida</name>
    <dbReference type="NCBI Taxonomy" id="1433469"/>
    <lineage>
        <taxon>Eukaryota</taxon>
        <taxon>Fungi</taxon>
        <taxon>Fungi incertae sedis</taxon>
        <taxon>Mucoromycota</taxon>
        <taxon>Glomeromycotina</taxon>
        <taxon>Glomeromycetes</taxon>
        <taxon>Diversisporales</taxon>
        <taxon>Gigasporaceae</taxon>
        <taxon>Cetraspora</taxon>
    </lineage>
</organism>
<protein>
    <submittedName>
        <fullName evidence="1">11801_t:CDS:1</fullName>
    </submittedName>
</protein>
<sequence>QENIRNTNVNDINDNTQYYEITKSPPRSPLNKSFTNTLENLSVDPKDGKESKTMDLILETTKQILTQNILIMERQEALETMITLLTNGVKNLQSSYKHFKSNMKDHDHEWWQKGMIQGIKNAIDNWLYPNKKIYEQAIRQELEALCPNKMGCTESCKYHGALFESFWHAIFDHKESNEVQWCFENLDSMIKEEDKTYLQMVAKKVFSRQPTKNQYA</sequence>
<feature type="non-terminal residue" evidence="1">
    <location>
        <position position="1"/>
    </location>
</feature>
<comment type="caution">
    <text evidence="1">The sequence shown here is derived from an EMBL/GenBank/DDBJ whole genome shotgun (WGS) entry which is preliminary data.</text>
</comment>
<accession>A0ACA9Q1G4</accession>
<proteinExistence type="predicted"/>